<dbReference type="InterPro" id="IPR036490">
    <property type="entry name" value="ThsB_TIR-like_sf"/>
</dbReference>
<name>A0ABS1RK11_9RHOB</name>
<gene>
    <name evidence="2" type="ORF">JMJ92_17835</name>
</gene>
<keyword evidence="3" id="KW-1185">Reference proteome</keyword>
<dbReference type="RefSeq" id="WP_075785770.1">
    <property type="nucleotide sequence ID" value="NZ_JAESIL010000101.1"/>
</dbReference>
<comment type="caution">
    <text evidence="2">The sequence shown here is derived from an EMBL/GenBank/DDBJ whole genome shotgun (WGS) entry which is preliminary data.</text>
</comment>
<reference evidence="3" key="1">
    <citation type="submission" date="2021-01" db="EMBL/GenBank/DDBJ databases">
        <title>Draft genomes of Rhodovulum sulfidophilum.</title>
        <authorList>
            <person name="Guzman M.S."/>
        </authorList>
    </citation>
    <scope>NUCLEOTIDE SEQUENCE [LARGE SCALE GENOMIC DNA]</scope>
    <source>
        <strain evidence="3">AB19</strain>
    </source>
</reference>
<evidence type="ECO:0000313" key="3">
    <source>
        <dbReference type="Proteomes" id="UP000635853"/>
    </source>
</evidence>
<dbReference type="Pfam" id="PF08937">
    <property type="entry name" value="ThsB_TIR"/>
    <property type="match status" value="1"/>
</dbReference>
<protein>
    <submittedName>
        <fullName evidence="2">TIR domain-containing protein</fullName>
    </submittedName>
</protein>
<evidence type="ECO:0000259" key="1">
    <source>
        <dbReference type="Pfam" id="PF08937"/>
    </source>
</evidence>
<organism evidence="2 3">
    <name type="scientific">Rhodovulum visakhapatnamense</name>
    <dbReference type="NCBI Taxonomy" id="364297"/>
    <lineage>
        <taxon>Bacteria</taxon>
        <taxon>Pseudomonadati</taxon>
        <taxon>Pseudomonadota</taxon>
        <taxon>Alphaproteobacteria</taxon>
        <taxon>Rhodobacterales</taxon>
        <taxon>Paracoccaceae</taxon>
        <taxon>Rhodovulum</taxon>
    </lineage>
</organism>
<dbReference type="InterPro" id="IPR015032">
    <property type="entry name" value="ThsB__TIR-like_domain"/>
</dbReference>
<evidence type="ECO:0000313" key="2">
    <source>
        <dbReference type="EMBL" id="MBL3579997.1"/>
    </source>
</evidence>
<dbReference type="SUPFAM" id="SSF52206">
    <property type="entry name" value="Hypothetical protein MTH538"/>
    <property type="match status" value="1"/>
</dbReference>
<accession>A0ABS1RK11</accession>
<feature type="domain" description="Thoeris protein ThsB TIR-like" evidence="1">
    <location>
        <begin position="6"/>
        <end position="102"/>
    </location>
</feature>
<proteinExistence type="predicted"/>
<sequence length="260" mass="29297">MPRKVFFSFHYDDVTRVNVVRNSDQITRRYTKAARFHDKSLWEEVKKQGPLAIKRMINGGLDGSSVTCVLIGSQTWQRPWVRYEIIKSLARGNGILGVQIHDVGFKPGQPTNALAGLFGTSPPSNALAGYGSRPEPTLGGLLGLATERQEPPQNALLGALLAGEPSVAPTPQPGPNPLRYLGYTVDRRYGMVRFHEIGPNRQWREYTEVQAVPLRSLPWLPRFKDADNLENLFRIYNWKQDYGSFYFPTWIEEAAAQVGR</sequence>
<dbReference type="Proteomes" id="UP000635853">
    <property type="component" value="Unassembled WGS sequence"/>
</dbReference>
<dbReference type="EMBL" id="JAESIL010000101">
    <property type="protein sequence ID" value="MBL3579997.1"/>
    <property type="molecule type" value="Genomic_DNA"/>
</dbReference>